<proteinExistence type="predicted"/>
<comment type="caution">
    <text evidence="2">The sequence shown here is derived from an EMBL/GenBank/DDBJ whole genome shotgun (WGS) entry which is preliminary data.</text>
</comment>
<evidence type="ECO:0000256" key="1">
    <source>
        <dbReference type="SAM" id="MobiDB-lite"/>
    </source>
</evidence>
<feature type="region of interest" description="Disordered" evidence="1">
    <location>
        <begin position="51"/>
        <end position="70"/>
    </location>
</feature>
<protein>
    <submittedName>
        <fullName evidence="2">Uncharacterized protein</fullName>
    </submittedName>
</protein>
<organism evidence="2 3">
    <name type="scientific">Elysia marginata</name>
    <dbReference type="NCBI Taxonomy" id="1093978"/>
    <lineage>
        <taxon>Eukaryota</taxon>
        <taxon>Metazoa</taxon>
        <taxon>Spiralia</taxon>
        <taxon>Lophotrochozoa</taxon>
        <taxon>Mollusca</taxon>
        <taxon>Gastropoda</taxon>
        <taxon>Heterobranchia</taxon>
        <taxon>Euthyneura</taxon>
        <taxon>Panpulmonata</taxon>
        <taxon>Sacoglossa</taxon>
        <taxon>Placobranchoidea</taxon>
        <taxon>Plakobranchidae</taxon>
        <taxon>Elysia</taxon>
    </lineage>
</organism>
<evidence type="ECO:0000313" key="3">
    <source>
        <dbReference type="Proteomes" id="UP000762676"/>
    </source>
</evidence>
<accession>A0AAV4GUT8</accession>
<keyword evidence="3" id="KW-1185">Reference proteome</keyword>
<sequence>MHIDEVVKLFRSVASRHRPLVKVAEVDDSQLDTELVLWSLDCETCWPPQNTTTPSIKTSLQSGTTALKAG</sequence>
<reference evidence="2 3" key="1">
    <citation type="journal article" date="2021" name="Elife">
        <title>Chloroplast acquisition without the gene transfer in kleptoplastic sea slugs, Plakobranchus ocellatus.</title>
        <authorList>
            <person name="Maeda T."/>
            <person name="Takahashi S."/>
            <person name="Yoshida T."/>
            <person name="Shimamura S."/>
            <person name="Takaki Y."/>
            <person name="Nagai Y."/>
            <person name="Toyoda A."/>
            <person name="Suzuki Y."/>
            <person name="Arimoto A."/>
            <person name="Ishii H."/>
            <person name="Satoh N."/>
            <person name="Nishiyama T."/>
            <person name="Hasebe M."/>
            <person name="Maruyama T."/>
            <person name="Minagawa J."/>
            <person name="Obokata J."/>
            <person name="Shigenobu S."/>
        </authorList>
    </citation>
    <scope>NUCLEOTIDE SEQUENCE [LARGE SCALE GENOMIC DNA]</scope>
</reference>
<name>A0AAV4GUT8_9GAST</name>
<dbReference type="AlphaFoldDB" id="A0AAV4GUT8"/>
<gene>
    <name evidence="2" type="ORF">ElyMa_000795000</name>
</gene>
<evidence type="ECO:0000313" key="2">
    <source>
        <dbReference type="EMBL" id="GFR89482.1"/>
    </source>
</evidence>
<dbReference type="Proteomes" id="UP000762676">
    <property type="component" value="Unassembled WGS sequence"/>
</dbReference>
<dbReference type="EMBL" id="BMAT01001629">
    <property type="protein sequence ID" value="GFR89482.1"/>
    <property type="molecule type" value="Genomic_DNA"/>
</dbReference>